<sequence length="115" mass="12609">MRSASSAPPVDLHGPGVGVDLCSINPLQFCCQEDKGCPQVQQGHPGIHEKEKTSQGSLSVRLSLLPRQSGAALPYSRKVEQSPRDERKEADINTDWLSQLGPLLELPLLQIPFRK</sequence>
<dbReference type="EMBL" id="JAULUE010002051">
    <property type="protein sequence ID" value="KAK5902491.1"/>
    <property type="molecule type" value="Genomic_DNA"/>
</dbReference>
<evidence type="ECO:0000256" key="1">
    <source>
        <dbReference type="SAM" id="MobiDB-lite"/>
    </source>
</evidence>
<dbReference type="AlphaFoldDB" id="A0AAN8CE70"/>
<organism evidence="2 3">
    <name type="scientific">Champsocephalus esox</name>
    <name type="common">pike icefish</name>
    <dbReference type="NCBI Taxonomy" id="159716"/>
    <lineage>
        <taxon>Eukaryota</taxon>
        <taxon>Metazoa</taxon>
        <taxon>Chordata</taxon>
        <taxon>Craniata</taxon>
        <taxon>Vertebrata</taxon>
        <taxon>Euteleostomi</taxon>
        <taxon>Actinopterygii</taxon>
        <taxon>Neopterygii</taxon>
        <taxon>Teleostei</taxon>
        <taxon>Neoteleostei</taxon>
        <taxon>Acanthomorphata</taxon>
        <taxon>Eupercaria</taxon>
        <taxon>Perciformes</taxon>
        <taxon>Notothenioidei</taxon>
        <taxon>Channichthyidae</taxon>
        <taxon>Champsocephalus</taxon>
    </lineage>
</organism>
<evidence type="ECO:0000313" key="3">
    <source>
        <dbReference type="Proteomes" id="UP001335648"/>
    </source>
</evidence>
<keyword evidence="3" id="KW-1185">Reference proteome</keyword>
<comment type="caution">
    <text evidence="2">The sequence shown here is derived from an EMBL/GenBank/DDBJ whole genome shotgun (WGS) entry which is preliminary data.</text>
</comment>
<gene>
    <name evidence="2" type="ORF">CesoFtcFv8_007736</name>
</gene>
<proteinExistence type="predicted"/>
<dbReference type="Proteomes" id="UP001335648">
    <property type="component" value="Unassembled WGS sequence"/>
</dbReference>
<feature type="region of interest" description="Disordered" evidence="1">
    <location>
        <begin position="72"/>
        <end position="93"/>
    </location>
</feature>
<feature type="compositionally biased region" description="Basic and acidic residues" evidence="1">
    <location>
        <begin position="77"/>
        <end position="91"/>
    </location>
</feature>
<reference evidence="2 3" key="1">
    <citation type="journal article" date="2023" name="Mol. Biol. Evol.">
        <title>Genomics of Secondarily Temperate Adaptation in the Only Non-Antarctic Icefish.</title>
        <authorList>
            <person name="Rivera-Colon A.G."/>
            <person name="Rayamajhi N."/>
            <person name="Minhas B.F."/>
            <person name="Madrigal G."/>
            <person name="Bilyk K.T."/>
            <person name="Yoon V."/>
            <person name="Hune M."/>
            <person name="Gregory S."/>
            <person name="Cheng C.H.C."/>
            <person name="Catchen J.M."/>
        </authorList>
    </citation>
    <scope>NUCLEOTIDE SEQUENCE [LARGE SCALE GENOMIC DNA]</scope>
    <source>
        <strain evidence="2">JC2023a</strain>
    </source>
</reference>
<evidence type="ECO:0000313" key="2">
    <source>
        <dbReference type="EMBL" id="KAK5902491.1"/>
    </source>
</evidence>
<name>A0AAN8CE70_9TELE</name>
<protein>
    <submittedName>
        <fullName evidence="2">Uncharacterized protein</fullName>
    </submittedName>
</protein>
<accession>A0AAN8CE70</accession>